<dbReference type="PANTHER" id="PTHR47456:SF1">
    <property type="entry name" value="PHD-TYPE DOMAIN-CONTAINING PROTEIN"/>
    <property type="match status" value="1"/>
</dbReference>
<organism evidence="1 2">
    <name type="scientific">Magallana gigas</name>
    <name type="common">Pacific oyster</name>
    <name type="synonym">Crassostrea gigas</name>
    <dbReference type="NCBI Taxonomy" id="29159"/>
    <lineage>
        <taxon>Eukaryota</taxon>
        <taxon>Metazoa</taxon>
        <taxon>Spiralia</taxon>
        <taxon>Lophotrochozoa</taxon>
        <taxon>Mollusca</taxon>
        <taxon>Bivalvia</taxon>
        <taxon>Autobranchia</taxon>
        <taxon>Pteriomorphia</taxon>
        <taxon>Ostreida</taxon>
        <taxon>Ostreoidea</taxon>
        <taxon>Ostreidae</taxon>
        <taxon>Magallana</taxon>
    </lineage>
</organism>
<dbReference type="Proteomes" id="UP000005408">
    <property type="component" value="Unassembled WGS sequence"/>
</dbReference>
<accession>A0A8W8L3I8</accession>
<name>A0A8W8L3I8_MAGGI</name>
<evidence type="ECO:0000313" key="1">
    <source>
        <dbReference type="EnsemblMetazoa" id="G26278.1:cds"/>
    </source>
</evidence>
<dbReference type="EnsemblMetazoa" id="G26278.1">
    <property type="protein sequence ID" value="G26278.1:cds"/>
    <property type="gene ID" value="G26278"/>
</dbReference>
<keyword evidence="2" id="KW-1185">Reference proteome</keyword>
<proteinExistence type="predicted"/>
<evidence type="ECO:0000313" key="2">
    <source>
        <dbReference type="Proteomes" id="UP000005408"/>
    </source>
</evidence>
<reference evidence="1" key="1">
    <citation type="submission" date="2022-08" db="UniProtKB">
        <authorList>
            <consortium name="EnsemblMetazoa"/>
        </authorList>
    </citation>
    <scope>IDENTIFICATION</scope>
    <source>
        <strain evidence="1">05x7-T-G4-1.051#20</strain>
    </source>
</reference>
<sequence>MADFCEREIVTIEETFSESFVFLCDFHREQSWTRWVSKTDNGVGESKDKVLAMLRRCANSCSEDQFEVALESLTNSVEWKAVLFCDDQGILVTTCWPQKESVVLTLQQYQIS</sequence>
<dbReference type="PANTHER" id="PTHR47456">
    <property type="entry name" value="PHD-TYPE DOMAIN-CONTAINING PROTEIN"/>
    <property type="match status" value="1"/>
</dbReference>
<protein>
    <submittedName>
        <fullName evidence="1">Uncharacterized protein</fullName>
    </submittedName>
</protein>
<dbReference type="AlphaFoldDB" id="A0A8W8L3I8"/>